<feature type="transmembrane region" description="Helical" evidence="1">
    <location>
        <begin position="7"/>
        <end position="27"/>
    </location>
</feature>
<keyword evidence="1" id="KW-0472">Membrane</keyword>
<dbReference type="EMBL" id="JAJCIS010000003">
    <property type="protein sequence ID" value="MCB7387180.1"/>
    <property type="molecule type" value="Genomic_DNA"/>
</dbReference>
<keyword evidence="1" id="KW-0812">Transmembrane</keyword>
<keyword evidence="1" id="KW-1133">Transmembrane helix</keyword>
<reference evidence="2 3" key="1">
    <citation type="submission" date="2021-10" db="EMBL/GenBank/DDBJ databases">
        <title>Collection of gut derived symbiotic bacterial strains cultured from healthy donors.</title>
        <authorList>
            <person name="Lin H."/>
            <person name="Littmann E."/>
            <person name="Kohout C."/>
            <person name="Pamer E.G."/>
        </authorList>
    </citation>
    <scope>NUCLEOTIDE SEQUENCE [LARGE SCALE GENOMIC DNA]</scope>
    <source>
        <strain evidence="2 3">DFI.1.165</strain>
    </source>
</reference>
<feature type="transmembrane region" description="Helical" evidence="1">
    <location>
        <begin position="33"/>
        <end position="52"/>
    </location>
</feature>
<evidence type="ECO:0000256" key="1">
    <source>
        <dbReference type="SAM" id="Phobius"/>
    </source>
</evidence>
<accession>A0ABS8DFI0</accession>
<keyword evidence="3" id="KW-1185">Reference proteome</keyword>
<gene>
    <name evidence="2" type="ORF">LIZ65_07735</name>
</gene>
<dbReference type="RefSeq" id="WP_066733992.1">
    <property type="nucleotide sequence ID" value="NZ_JAJCIQ010000003.1"/>
</dbReference>
<protein>
    <submittedName>
        <fullName evidence="2">Uncharacterized protein</fullName>
    </submittedName>
</protein>
<sequence>MLFKYILSYAIGLVIVYFCNDEIIYLLSGKQAIIRFIELTLPLTIPSLVYFFQVNRARQERKEKEEHKKENLKKDEKDKFEKSLPFFYVRDGVIFAKNPQKAPILNVKLQVETMKNNFSVEEDLDIRGLIYSEHYIAIGGLVDGDEIKIDELLKSNNIPLDIKWLGVSAMTITNDIVYYIYLPNIKMGWHFYKNNDLLDSTIVKYIGDDPYSELAQFLAVHISDNENEFSYKEKILNDIVICLEKNNLRGALANLIALVRQVKELEKCEKLYILYQSYLMLNQLEDSRKIEPNYFKGNLVEECGFTEKYREMIENSRQKFSIKEYLFDIIQLIKSDEKVSLDFWLRNVEVYVLDQSYVYNERTLEEELKQTIPHIVGDVIN</sequence>
<proteinExistence type="predicted"/>
<name>A0ABS8DFI0_9FIRM</name>
<dbReference type="Proteomes" id="UP001299546">
    <property type="component" value="Unassembled WGS sequence"/>
</dbReference>
<evidence type="ECO:0000313" key="3">
    <source>
        <dbReference type="Proteomes" id="UP001299546"/>
    </source>
</evidence>
<comment type="caution">
    <text evidence="2">The sequence shown here is derived from an EMBL/GenBank/DDBJ whole genome shotgun (WGS) entry which is preliminary data.</text>
</comment>
<evidence type="ECO:0000313" key="2">
    <source>
        <dbReference type="EMBL" id="MCB7387180.1"/>
    </source>
</evidence>
<organism evidence="2 3">
    <name type="scientific">Bariatricus massiliensis</name>
    <dbReference type="NCBI Taxonomy" id="1745713"/>
    <lineage>
        <taxon>Bacteria</taxon>
        <taxon>Bacillati</taxon>
        <taxon>Bacillota</taxon>
        <taxon>Clostridia</taxon>
        <taxon>Lachnospirales</taxon>
        <taxon>Lachnospiraceae</taxon>
        <taxon>Bariatricus</taxon>
    </lineage>
</organism>